<accession>A0A914E7L3</accession>
<proteinExistence type="inferred from homology"/>
<dbReference type="PANTHER" id="PTHR44147">
    <property type="entry name" value="DEHYDROGENASE/REDUCTASE SDR FAMILY MEMBER 1"/>
    <property type="match status" value="1"/>
</dbReference>
<sequence length="291" mass="31758">MSLKGKVAVVTGASRGIGRGIALQLGQAGAKVYVTGREPKNKIIINDPKFPTLVQTAQEITKRGGQGIHVYTDHTNDDQVKALFDQISAENKGKLNILVNNAFAAIESDELYQFKKFWEYEPGFYDLLNNVGLRGHYVASVFAARLFVKHGQGGLIVNVSSVGAKRYYLNAPYGVGKAGLDRMTADTAIDLQPHNVAVVSIWPGPVRTEMVIKKADDDTLEFAATFKKGLVAAETPEYPGKAVVALAKDPKILDKTGKAFPTSFLGKEYGFKDIDDQELPVNQEFVELLKL</sequence>
<organism evidence="3 4">
    <name type="scientific">Acrobeloides nanus</name>
    <dbReference type="NCBI Taxonomy" id="290746"/>
    <lineage>
        <taxon>Eukaryota</taxon>
        <taxon>Metazoa</taxon>
        <taxon>Ecdysozoa</taxon>
        <taxon>Nematoda</taxon>
        <taxon>Chromadorea</taxon>
        <taxon>Rhabditida</taxon>
        <taxon>Tylenchina</taxon>
        <taxon>Cephalobomorpha</taxon>
        <taxon>Cephaloboidea</taxon>
        <taxon>Cephalobidae</taxon>
        <taxon>Acrobeloides</taxon>
    </lineage>
</organism>
<dbReference type="Pfam" id="PF00106">
    <property type="entry name" value="adh_short"/>
    <property type="match status" value="1"/>
</dbReference>
<dbReference type="PRINTS" id="PR00080">
    <property type="entry name" value="SDRFAMILY"/>
</dbReference>
<keyword evidence="3" id="KW-1185">Reference proteome</keyword>
<dbReference type="WBParaSite" id="ACRNAN_scaffold6246.g20225.t1">
    <property type="protein sequence ID" value="ACRNAN_scaffold6246.g20225.t1"/>
    <property type="gene ID" value="ACRNAN_scaffold6246.g20225"/>
</dbReference>
<dbReference type="AlphaFoldDB" id="A0A914E7L3"/>
<evidence type="ECO:0000256" key="2">
    <source>
        <dbReference type="RuleBase" id="RU000363"/>
    </source>
</evidence>
<dbReference type="Proteomes" id="UP000887540">
    <property type="component" value="Unplaced"/>
</dbReference>
<comment type="similarity">
    <text evidence="2">Belongs to the short-chain dehydrogenases/reductases (SDR) family.</text>
</comment>
<keyword evidence="1" id="KW-0560">Oxidoreductase</keyword>
<dbReference type="SUPFAM" id="SSF51735">
    <property type="entry name" value="NAD(P)-binding Rossmann-fold domains"/>
    <property type="match status" value="1"/>
</dbReference>
<evidence type="ECO:0000313" key="4">
    <source>
        <dbReference type="WBParaSite" id="ACRNAN_scaffold6246.g20225.t1"/>
    </source>
</evidence>
<dbReference type="PANTHER" id="PTHR44147:SF2">
    <property type="entry name" value="DEHYDROGENASE_REDUCTASE SDR FAMILY MEMBER 1"/>
    <property type="match status" value="1"/>
</dbReference>
<dbReference type="InterPro" id="IPR002347">
    <property type="entry name" value="SDR_fam"/>
</dbReference>
<dbReference type="InterPro" id="IPR036291">
    <property type="entry name" value="NAD(P)-bd_dom_sf"/>
</dbReference>
<protein>
    <submittedName>
        <fullName evidence="4">Uncharacterized protein</fullName>
    </submittedName>
</protein>
<dbReference type="InterPro" id="IPR020904">
    <property type="entry name" value="Sc_DH/Rdtase_CS"/>
</dbReference>
<dbReference type="GO" id="GO:0016491">
    <property type="term" value="F:oxidoreductase activity"/>
    <property type="evidence" value="ECO:0007669"/>
    <property type="project" value="UniProtKB-KW"/>
</dbReference>
<reference evidence="4" key="1">
    <citation type="submission" date="2022-11" db="UniProtKB">
        <authorList>
            <consortium name="WormBaseParasite"/>
        </authorList>
    </citation>
    <scope>IDENTIFICATION</scope>
</reference>
<name>A0A914E7L3_9BILA</name>
<dbReference type="Gene3D" id="3.40.50.720">
    <property type="entry name" value="NAD(P)-binding Rossmann-like Domain"/>
    <property type="match status" value="1"/>
</dbReference>
<evidence type="ECO:0000256" key="1">
    <source>
        <dbReference type="ARBA" id="ARBA00023002"/>
    </source>
</evidence>
<dbReference type="PRINTS" id="PR00081">
    <property type="entry name" value="GDHRDH"/>
</dbReference>
<evidence type="ECO:0000313" key="3">
    <source>
        <dbReference type="Proteomes" id="UP000887540"/>
    </source>
</evidence>
<dbReference type="PROSITE" id="PS00061">
    <property type="entry name" value="ADH_SHORT"/>
    <property type="match status" value="1"/>
</dbReference>